<evidence type="ECO:0000256" key="1">
    <source>
        <dbReference type="SAM" id="MobiDB-lite"/>
    </source>
</evidence>
<keyword evidence="4" id="KW-1185">Reference proteome</keyword>
<dbReference type="AlphaFoldDB" id="A0A3E0WU74"/>
<dbReference type="InterPro" id="IPR021136">
    <property type="entry name" value="Flagellar_hook_control-like_C"/>
</dbReference>
<evidence type="ECO:0000313" key="3">
    <source>
        <dbReference type="EMBL" id="RFA35701.1"/>
    </source>
</evidence>
<gene>
    <name evidence="3" type="ORF">CAL65_12285</name>
</gene>
<dbReference type="PANTHER" id="PTHR37533">
    <property type="entry name" value="FLAGELLAR HOOK-LENGTH CONTROL PROTEIN"/>
    <property type="match status" value="1"/>
</dbReference>
<dbReference type="Proteomes" id="UP000256763">
    <property type="component" value="Unassembled WGS sequence"/>
</dbReference>
<dbReference type="EMBL" id="NFZW01000011">
    <property type="protein sequence ID" value="RFA35701.1"/>
    <property type="molecule type" value="Genomic_DNA"/>
</dbReference>
<proteinExistence type="predicted"/>
<dbReference type="PANTHER" id="PTHR37533:SF2">
    <property type="entry name" value="FLAGELLAR HOOK-LENGTH CONTROL PROTEIN"/>
    <property type="match status" value="1"/>
</dbReference>
<organism evidence="3 4">
    <name type="scientific">Alkalilimnicola ehrlichii</name>
    <dbReference type="NCBI Taxonomy" id="351052"/>
    <lineage>
        <taxon>Bacteria</taxon>
        <taxon>Pseudomonadati</taxon>
        <taxon>Pseudomonadota</taxon>
        <taxon>Gammaproteobacteria</taxon>
        <taxon>Chromatiales</taxon>
        <taxon>Ectothiorhodospiraceae</taxon>
        <taxon>Alkalilimnicola</taxon>
    </lineage>
</organism>
<evidence type="ECO:0000259" key="2">
    <source>
        <dbReference type="Pfam" id="PF02120"/>
    </source>
</evidence>
<feature type="region of interest" description="Disordered" evidence="1">
    <location>
        <begin position="52"/>
        <end position="73"/>
    </location>
</feature>
<reference evidence="4" key="1">
    <citation type="submission" date="2017-05" db="EMBL/GenBank/DDBJ databases">
        <authorList>
            <person name="Sharma S."/>
            <person name="Sidhu C."/>
            <person name="Pinnaka A.K."/>
        </authorList>
    </citation>
    <scope>NUCLEOTIDE SEQUENCE [LARGE SCALE GENOMIC DNA]</scope>
    <source>
        <strain evidence="4">AK93</strain>
    </source>
</reference>
<feature type="domain" description="Flagellar hook-length control protein-like C-terminal" evidence="2">
    <location>
        <begin position="200"/>
        <end position="282"/>
    </location>
</feature>
<comment type="caution">
    <text evidence="3">The sequence shown here is derived from an EMBL/GenBank/DDBJ whole genome shotgun (WGS) entry which is preliminary data.</text>
</comment>
<sequence>MLDELGEQLIAKLPPNVLAQLPENVLARLQNAAMPTEGREVVGLVGGGRASGLSGGTANDDGKPTPAANGPQTNLGDRLWAELGNLGVLGKLMNPTPGVSDGFEAPKPEMLGARPQGLTEAALLNQLQARLNTVQGEGALRAVTANADATQRVEGETAAGLLAEAGMRQSTTQQRTVAGIPTYSVQTPVNQPGWGQAMGERLTWMVRNGIQQARIRLDPPSLGPMEIAIAVKDEKTTIQIQTHNAQAREALEAEMPRLRSMLEEGGFASVDVGVSQQQAGQDNSPENSLFARMLKGADEEEVADDAVEANIPPRQLGLVDQYA</sequence>
<accession>A0A3E0WU74</accession>
<protein>
    <recommendedName>
        <fullName evidence="2">Flagellar hook-length control protein-like C-terminal domain-containing protein</fullName>
    </recommendedName>
</protein>
<dbReference type="InterPro" id="IPR038610">
    <property type="entry name" value="FliK-like_C_sf"/>
</dbReference>
<name>A0A3E0WU74_9GAMM</name>
<dbReference type="CDD" id="cd17470">
    <property type="entry name" value="T3SS_Flik_C"/>
    <property type="match status" value="1"/>
</dbReference>
<evidence type="ECO:0000313" key="4">
    <source>
        <dbReference type="Proteomes" id="UP000256763"/>
    </source>
</evidence>
<dbReference type="InterPro" id="IPR052563">
    <property type="entry name" value="FliK"/>
</dbReference>
<dbReference type="RefSeq" id="WP_116302468.1">
    <property type="nucleotide sequence ID" value="NZ_NFZV01000011.1"/>
</dbReference>
<dbReference type="Gene3D" id="3.30.750.140">
    <property type="match status" value="1"/>
</dbReference>
<dbReference type="Pfam" id="PF02120">
    <property type="entry name" value="Flg_hook"/>
    <property type="match status" value="1"/>
</dbReference>
<dbReference type="OrthoDB" id="1792985at2"/>